<dbReference type="GO" id="GO:0009279">
    <property type="term" value="C:cell outer membrane"/>
    <property type="evidence" value="ECO:0007669"/>
    <property type="project" value="UniProtKB-SubCell"/>
</dbReference>
<evidence type="ECO:0000256" key="3">
    <source>
        <dbReference type="ARBA" id="ARBA00022692"/>
    </source>
</evidence>
<keyword evidence="11" id="KW-1185">Reference proteome</keyword>
<dbReference type="AlphaFoldDB" id="A0A380T023"/>
<keyword evidence="4 8" id="KW-0472">Membrane</keyword>
<dbReference type="InterPro" id="IPR010131">
    <property type="entry name" value="MdtP/NodT-like"/>
</dbReference>
<evidence type="ECO:0000256" key="4">
    <source>
        <dbReference type="ARBA" id="ARBA00023136"/>
    </source>
</evidence>
<dbReference type="NCBIfam" id="TIGR01845">
    <property type="entry name" value="outer_NodT"/>
    <property type="match status" value="1"/>
</dbReference>
<keyword evidence="6" id="KW-0998">Cell outer membrane</keyword>
<dbReference type="SUPFAM" id="SSF56954">
    <property type="entry name" value="Outer membrane efflux proteins (OEP)"/>
    <property type="match status" value="1"/>
</dbReference>
<dbReference type="EMBL" id="UIDD01000007">
    <property type="protein sequence ID" value="SUQ62836.1"/>
    <property type="molecule type" value="Genomic_DNA"/>
</dbReference>
<keyword evidence="9" id="KW-0175">Coiled coil</keyword>
<name>A0A380T023_9PSED</name>
<evidence type="ECO:0000313" key="10">
    <source>
        <dbReference type="EMBL" id="SUQ62836.1"/>
    </source>
</evidence>
<dbReference type="Gene3D" id="1.20.1600.10">
    <property type="entry name" value="Outer membrane efflux proteins (OEP)"/>
    <property type="match status" value="1"/>
</dbReference>
<evidence type="ECO:0000256" key="6">
    <source>
        <dbReference type="ARBA" id="ARBA00023237"/>
    </source>
</evidence>
<keyword evidence="2 8" id="KW-1134">Transmembrane beta strand</keyword>
<keyword evidence="8" id="KW-0732">Signal</keyword>
<dbReference type="PANTHER" id="PTHR30203">
    <property type="entry name" value="OUTER MEMBRANE CATION EFFLUX PROTEIN"/>
    <property type="match status" value="1"/>
</dbReference>
<dbReference type="InterPro" id="IPR003423">
    <property type="entry name" value="OMP_efflux"/>
</dbReference>
<dbReference type="Proteomes" id="UP000255177">
    <property type="component" value="Unassembled WGS sequence"/>
</dbReference>
<evidence type="ECO:0000256" key="8">
    <source>
        <dbReference type="RuleBase" id="RU362097"/>
    </source>
</evidence>
<evidence type="ECO:0000256" key="1">
    <source>
        <dbReference type="ARBA" id="ARBA00007613"/>
    </source>
</evidence>
<dbReference type="Pfam" id="PF02321">
    <property type="entry name" value="OEP"/>
    <property type="match status" value="2"/>
</dbReference>
<sequence>MNRNLKLFMPSLLVLALAACAVGPDYQAPDTAAAQLSAANEPSAKASFDRSRFESIWWKQFDDPVLNKLVSQSLDGNRELRVAFARLKAARAIRDDVSNDALPTVTSRASADLGKGQVPGQTEDRVNSERYDLGLDMAWELDLFGRIQRQLEASDAEQDAAQADLQQLQVSLIAELVDAYGQLRGAQLREKIALANLKTQQDSRGITVTLRDAGVGNDLDVVRADARLAAVEASVPQLQAEQVRARNRIATLLGQRPDALAIDLSPAQLPAIAKALPVGDPGELLKRRPDIRSAERQLAAATANIGVATADLFPRVSLSGFLGFTAGRGSQLGSSAAKAWALGPSITWAAFDLGSVRARLRGANADAEGALANYEQQVLLALEESENAFSDYSKRQERLLALLRQSEASRKAADLASIRYREGTVDYLVLLDAERERLSAEDAQAQGEVDLYRGIVAIYKALGGGWQAESVAAAN</sequence>
<dbReference type="PANTHER" id="PTHR30203:SF25">
    <property type="entry name" value="OUTER MEMBRANE PROTEIN-RELATED"/>
    <property type="match status" value="1"/>
</dbReference>
<comment type="subcellular location">
    <subcellularLocation>
        <location evidence="8">Cell outer membrane</location>
        <topology evidence="8">Lipid-anchor</topology>
    </subcellularLocation>
</comment>
<dbReference type="RefSeq" id="WP_115086429.1">
    <property type="nucleotide sequence ID" value="NZ_CBCSFG010000019.1"/>
</dbReference>
<feature type="chain" id="PRO_5016483997" evidence="8">
    <location>
        <begin position="22"/>
        <end position="475"/>
    </location>
</feature>
<accession>A0A380T023</accession>
<organism evidence="10 11">
    <name type="scientific">Pseudomonas wadenswilerensis</name>
    <dbReference type="NCBI Taxonomy" id="1785161"/>
    <lineage>
        <taxon>Bacteria</taxon>
        <taxon>Pseudomonadati</taxon>
        <taxon>Pseudomonadota</taxon>
        <taxon>Gammaproteobacteria</taxon>
        <taxon>Pseudomonadales</taxon>
        <taxon>Pseudomonadaceae</taxon>
        <taxon>Pseudomonas</taxon>
    </lineage>
</organism>
<comment type="similarity">
    <text evidence="1 8">Belongs to the outer membrane factor (OMF) (TC 1.B.17) family.</text>
</comment>
<gene>
    <name evidence="10" type="primary">oprJ1</name>
    <name evidence="10" type="ORF">CCOS864_02285</name>
</gene>
<protein>
    <submittedName>
        <fullName evidence="10">Outer membrane protein OprJ</fullName>
    </submittedName>
</protein>
<feature type="signal peptide" evidence="8">
    <location>
        <begin position="1"/>
        <end position="21"/>
    </location>
</feature>
<feature type="coiled-coil region" evidence="9">
    <location>
        <begin position="357"/>
        <end position="384"/>
    </location>
</feature>
<evidence type="ECO:0000256" key="5">
    <source>
        <dbReference type="ARBA" id="ARBA00023139"/>
    </source>
</evidence>
<dbReference type="GO" id="GO:0015562">
    <property type="term" value="F:efflux transmembrane transporter activity"/>
    <property type="evidence" value="ECO:0007669"/>
    <property type="project" value="InterPro"/>
</dbReference>
<keyword evidence="5 8" id="KW-0564">Palmitate</keyword>
<evidence type="ECO:0000256" key="9">
    <source>
        <dbReference type="SAM" id="Coils"/>
    </source>
</evidence>
<dbReference type="PROSITE" id="PS51257">
    <property type="entry name" value="PROKAR_LIPOPROTEIN"/>
    <property type="match status" value="1"/>
</dbReference>
<keyword evidence="7 8" id="KW-0449">Lipoprotein</keyword>
<proteinExistence type="inferred from homology"/>
<dbReference type="Gene3D" id="2.20.200.10">
    <property type="entry name" value="Outer membrane efflux proteins (OEP)"/>
    <property type="match status" value="1"/>
</dbReference>
<evidence type="ECO:0000313" key="11">
    <source>
        <dbReference type="Proteomes" id="UP000255177"/>
    </source>
</evidence>
<evidence type="ECO:0000256" key="7">
    <source>
        <dbReference type="ARBA" id="ARBA00023288"/>
    </source>
</evidence>
<reference evidence="11" key="1">
    <citation type="submission" date="2018-07" db="EMBL/GenBank/DDBJ databases">
        <authorList>
            <person name="Blom J."/>
        </authorList>
    </citation>
    <scope>NUCLEOTIDE SEQUENCE [LARGE SCALE GENOMIC DNA]</scope>
    <source>
        <strain evidence="11">CCOS 864</strain>
    </source>
</reference>
<keyword evidence="3 8" id="KW-0812">Transmembrane</keyword>
<evidence type="ECO:0000256" key="2">
    <source>
        <dbReference type="ARBA" id="ARBA00022452"/>
    </source>
</evidence>